<evidence type="ECO:0000313" key="1">
    <source>
        <dbReference type="EMBL" id="OWA53529.1"/>
    </source>
</evidence>
<accession>A0A9X6NPL6</accession>
<organism evidence="1 2">
    <name type="scientific">Hypsibius exemplaris</name>
    <name type="common">Freshwater tardigrade</name>
    <dbReference type="NCBI Taxonomy" id="2072580"/>
    <lineage>
        <taxon>Eukaryota</taxon>
        <taxon>Metazoa</taxon>
        <taxon>Ecdysozoa</taxon>
        <taxon>Tardigrada</taxon>
        <taxon>Eutardigrada</taxon>
        <taxon>Parachela</taxon>
        <taxon>Hypsibioidea</taxon>
        <taxon>Hypsibiidae</taxon>
        <taxon>Hypsibius</taxon>
    </lineage>
</organism>
<comment type="caution">
    <text evidence="1">The sequence shown here is derived from an EMBL/GenBank/DDBJ whole genome shotgun (WGS) entry which is preliminary data.</text>
</comment>
<keyword evidence="2" id="KW-1185">Reference proteome</keyword>
<dbReference type="EMBL" id="MTYJ01000328">
    <property type="protein sequence ID" value="OWA53529.1"/>
    <property type="molecule type" value="Genomic_DNA"/>
</dbReference>
<dbReference type="Proteomes" id="UP000192578">
    <property type="component" value="Unassembled WGS sequence"/>
</dbReference>
<sequence>MTVGKFIRTDCPSVSTANLTSSVSRSNLPLPQRIILLSVGLSSPAERSLTNPSVVRNNRHFSDRPSITIRHSVERTVILLLNHPPLQPGFQTAHRLIEPSVTLTDDPSFRPLL</sequence>
<gene>
    <name evidence="1" type="ORF">BV898_17955</name>
</gene>
<reference evidence="2" key="1">
    <citation type="submission" date="2017-01" db="EMBL/GenBank/DDBJ databases">
        <title>Comparative genomics of anhydrobiosis in the tardigrade Hypsibius dujardini.</title>
        <authorList>
            <person name="Yoshida Y."/>
            <person name="Koutsovoulos G."/>
            <person name="Laetsch D."/>
            <person name="Stevens L."/>
            <person name="Kumar S."/>
            <person name="Horikawa D."/>
            <person name="Ishino K."/>
            <person name="Komine S."/>
            <person name="Tomita M."/>
            <person name="Blaxter M."/>
            <person name="Arakawa K."/>
        </authorList>
    </citation>
    <scope>NUCLEOTIDE SEQUENCE [LARGE SCALE GENOMIC DNA]</scope>
    <source>
        <strain evidence="2">Z151</strain>
    </source>
</reference>
<name>A0A9X6NPL6_HYPEX</name>
<proteinExistence type="predicted"/>
<dbReference type="AlphaFoldDB" id="A0A9X6NPL6"/>
<protein>
    <submittedName>
        <fullName evidence="1">Uncharacterized protein</fullName>
    </submittedName>
</protein>
<evidence type="ECO:0000313" key="2">
    <source>
        <dbReference type="Proteomes" id="UP000192578"/>
    </source>
</evidence>